<accession>X0YYR2</accession>
<dbReference type="EMBL" id="BARS01052471">
    <property type="protein sequence ID" value="GAG53388.1"/>
    <property type="molecule type" value="Genomic_DNA"/>
</dbReference>
<gene>
    <name evidence="1" type="ORF">S01H1_78005</name>
</gene>
<reference evidence="1" key="1">
    <citation type="journal article" date="2014" name="Front. Microbiol.">
        <title>High frequency of phylogenetically diverse reductive dehalogenase-homologous genes in deep subseafloor sedimentary metagenomes.</title>
        <authorList>
            <person name="Kawai M."/>
            <person name="Futagami T."/>
            <person name="Toyoda A."/>
            <person name="Takaki Y."/>
            <person name="Nishi S."/>
            <person name="Hori S."/>
            <person name="Arai W."/>
            <person name="Tsubouchi T."/>
            <person name="Morono Y."/>
            <person name="Uchiyama I."/>
            <person name="Ito T."/>
            <person name="Fujiyama A."/>
            <person name="Inagaki F."/>
            <person name="Takami H."/>
        </authorList>
    </citation>
    <scope>NUCLEOTIDE SEQUENCE</scope>
    <source>
        <strain evidence="1">Expedition CK06-06</strain>
    </source>
</reference>
<organism evidence="1">
    <name type="scientific">marine sediment metagenome</name>
    <dbReference type="NCBI Taxonomy" id="412755"/>
    <lineage>
        <taxon>unclassified sequences</taxon>
        <taxon>metagenomes</taxon>
        <taxon>ecological metagenomes</taxon>
    </lineage>
</organism>
<proteinExistence type="predicted"/>
<comment type="caution">
    <text evidence="1">The sequence shown here is derived from an EMBL/GenBank/DDBJ whole genome shotgun (WGS) entry which is preliminary data.</text>
</comment>
<evidence type="ECO:0000313" key="1">
    <source>
        <dbReference type="EMBL" id="GAG53388.1"/>
    </source>
</evidence>
<name>X0YYR2_9ZZZZ</name>
<sequence>MTHKAITDPSRLLPEIAIGRVRHDYVNWMAKQIDYDLFEALSRSNGLIPYHGTIILDQTRTAVR</sequence>
<protein>
    <submittedName>
        <fullName evidence="1">Uncharacterized protein</fullName>
    </submittedName>
</protein>
<dbReference type="AlphaFoldDB" id="X0YYR2"/>